<dbReference type="EMBL" id="MCFL01000069">
    <property type="protein sequence ID" value="ORZ31010.1"/>
    <property type="molecule type" value="Genomic_DNA"/>
</dbReference>
<gene>
    <name evidence="1" type="ORF">BCR44DRAFT_1443314</name>
</gene>
<name>A0A1Y2H8V9_9FUNG</name>
<evidence type="ECO:0000313" key="2">
    <source>
        <dbReference type="Proteomes" id="UP000193411"/>
    </source>
</evidence>
<protein>
    <submittedName>
        <fullName evidence="1">Uncharacterized protein</fullName>
    </submittedName>
</protein>
<reference evidence="1 2" key="1">
    <citation type="submission" date="2016-07" db="EMBL/GenBank/DDBJ databases">
        <title>Pervasive Adenine N6-methylation of Active Genes in Fungi.</title>
        <authorList>
            <consortium name="DOE Joint Genome Institute"/>
            <person name="Mondo S.J."/>
            <person name="Dannebaum R.O."/>
            <person name="Kuo R.C."/>
            <person name="Labutti K."/>
            <person name="Haridas S."/>
            <person name="Kuo A."/>
            <person name="Salamov A."/>
            <person name="Ahrendt S.R."/>
            <person name="Lipzen A."/>
            <person name="Sullivan W."/>
            <person name="Andreopoulos W.B."/>
            <person name="Clum A."/>
            <person name="Lindquist E."/>
            <person name="Daum C."/>
            <person name="Ramamoorthy G.K."/>
            <person name="Gryganskyi A."/>
            <person name="Culley D."/>
            <person name="Magnuson J.K."/>
            <person name="James T.Y."/>
            <person name="O'Malley M.A."/>
            <person name="Stajich J.E."/>
            <person name="Spatafora J.W."/>
            <person name="Visel A."/>
            <person name="Grigoriev I.V."/>
        </authorList>
    </citation>
    <scope>NUCLEOTIDE SEQUENCE [LARGE SCALE GENOMIC DNA]</scope>
    <source>
        <strain evidence="1 2">PL171</strain>
    </source>
</reference>
<proteinExistence type="predicted"/>
<dbReference type="AlphaFoldDB" id="A0A1Y2H8V9"/>
<accession>A0A1Y2H8V9</accession>
<dbReference type="Proteomes" id="UP000193411">
    <property type="component" value="Unassembled WGS sequence"/>
</dbReference>
<organism evidence="1 2">
    <name type="scientific">Catenaria anguillulae PL171</name>
    <dbReference type="NCBI Taxonomy" id="765915"/>
    <lineage>
        <taxon>Eukaryota</taxon>
        <taxon>Fungi</taxon>
        <taxon>Fungi incertae sedis</taxon>
        <taxon>Blastocladiomycota</taxon>
        <taxon>Blastocladiomycetes</taxon>
        <taxon>Blastocladiales</taxon>
        <taxon>Catenariaceae</taxon>
        <taxon>Catenaria</taxon>
    </lineage>
</organism>
<keyword evidence="2" id="KW-1185">Reference proteome</keyword>
<evidence type="ECO:0000313" key="1">
    <source>
        <dbReference type="EMBL" id="ORZ31010.1"/>
    </source>
</evidence>
<comment type="caution">
    <text evidence="1">The sequence shown here is derived from an EMBL/GenBank/DDBJ whole genome shotgun (WGS) entry which is preliminary data.</text>
</comment>
<sequence>MCPNEWEYDFNSRSVLESSAQYCLLRARVTQPSIAHNTTPLPAATTPLLLQPVSMSKVAHSPSPDNVTVGACPWLPRELTEPILNLAASNAKVAHASRHESHSQAQTTQAHMITFSQAHLLAILAVIPDLPLVASLLFPLLNTHAWPPELVAQLGRVDCLEKARSLGLIAKHHRRRRRDPVLVDRQTKLIHGAVYQASRNGHVHVVRWFFKHWPKAVQSDQVSAQYTVIEAPMLPDHALGVLELPDSELRQTMTKRLLGNNVFWGLKHASHAGNIQVLAWWAAHSILTPNANVWCVDWVVAAVEMGFTGVVDLCAELSKAWGVAFAHPFTSQERRVRFEDMVKDIASRLGDPSIVCRCKERRSGGPDACPPA</sequence>